<dbReference type="SUPFAM" id="SSF81301">
    <property type="entry name" value="Nucleotidyltransferase"/>
    <property type="match status" value="1"/>
</dbReference>
<gene>
    <name evidence="11" type="primary">cca</name>
    <name evidence="12" type="ORF">BA171_07590</name>
</gene>
<evidence type="ECO:0000256" key="7">
    <source>
        <dbReference type="ARBA" id="ARBA00022800"/>
    </source>
</evidence>
<dbReference type="GO" id="GO:0042245">
    <property type="term" value="P:RNA repair"/>
    <property type="evidence" value="ECO:0007669"/>
    <property type="project" value="UniProtKB-KW"/>
</dbReference>
<dbReference type="Gene3D" id="1.10.3090.10">
    <property type="entry name" value="cca-adding enzyme, domain 2"/>
    <property type="match status" value="1"/>
</dbReference>
<dbReference type="Proteomes" id="UP000216438">
    <property type="component" value="Chromosome"/>
</dbReference>
<dbReference type="GO" id="GO:0005524">
    <property type="term" value="F:ATP binding"/>
    <property type="evidence" value="ECO:0007669"/>
    <property type="project" value="UniProtKB-UniRule"/>
</dbReference>
<feature type="binding site" evidence="11">
    <location>
        <position position="140"/>
    </location>
    <ligand>
        <name>ATP</name>
        <dbReference type="ChEBI" id="CHEBI:30616"/>
    </ligand>
</feature>
<keyword evidence="10 11" id="KW-0694">RNA-binding</keyword>
<name>A0A249E124_9ENTR</name>
<keyword evidence="8 11" id="KW-0067">ATP-binding</keyword>
<reference evidence="12 13" key="2">
    <citation type="submission" date="2017-09" db="EMBL/GenBank/DDBJ databases">
        <title>The genome of whitefly Bemisia tabaci, a global crop pest, provides novel insights into virus transmission, host adaptation and insecticide resistance.</title>
        <authorList>
            <person name="Kaur N."/>
            <person name="Kliot A."/>
            <person name="Pinheiro P.V."/>
            <person name="Luan J."/>
            <person name="Zheng Y."/>
            <person name="Liu W."/>
            <person name="Sun H."/>
            <person name="Yang X."/>
            <person name="Xu Y."/>
            <person name="Luo Y."/>
            <person name="Kruse A."/>
            <person name="Fisher T.W."/>
            <person name="Nelson D.R."/>
            <person name="Elimelech M."/>
            <person name="MacCoss M."/>
            <person name="Johnson R."/>
            <person name="Cohen E."/>
            <person name="Hunter W.B."/>
            <person name="Brown J.K."/>
            <person name="Jander G."/>
            <person name="Cilia M."/>
            <person name="Douglas A.E."/>
            <person name="Ghanim M."/>
            <person name="Simmons A.M."/>
            <person name="Wintermantel W.M."/>
            <person name="Ling K.-S."/>
            <person name="Fei Z."/>
        </authorList>
    </citation>
    <scope>NUCLEOTIDE SEQUENCE [LARGE SCALE GENOMIC DNA]</scope>
    <source>
        <strain evidence="12 13">MEAM1</strain>
    </source>
</reference>
<feature type="binding site" evidence="11">
    <location>
        <position position="8"/>
    </location>
    <ligand>
        <name>ATP</name>
        <dbReference type="ChEBI" id="CHEBI:30616"/>
    </ligand>
</feature>
<keyword evidence="4 11" id="KW-0548">Nucleotidyltransferase</keyword>
<dbReference type="PANTHER" id="PTHR47545">
    <property type="entry name" value="MULTIFUNCTIONAL CCA PROTEIN"/>
    <property type="match status" value="1"/>
</dbReference>
<dbReference type="PANTHER" id="PTHR47545:SF1">
    <property type="entry name" value="MULTIFUNCTIONAL CCA PROTEIN"/>
    <property type="match status" value="1"/>
</dbReference>
<keyword evidence="5 11" id="KW-0479">Metal-binding</keyword>
<keyword evidence="9 11" id="KW-0460">Magnesium</keyword>
<keyword evidence="3 11" id="KW-0819">tRNA processing</keyword>
<dbReference type="InterPro" id="IPR002646">
    <property type="entry name" value="PolA_pol_head_dom"/>
</dbReference>
<feature type="binding site" evidence="11">
    <location>
        <position position="11"/>
    </location>
    <ligand>
        <name>CTP</name>
        <dbReference type="ChEBI" id="CHEBI:37563"/>
    </ligand>
</feature>
<dbReference type="GO" id="GO:0000287">
    <property type="term" value="F:magnesium ion binding"/>
    <property type="evidence" value="ECO:0007669"/>
    <property type="project" value="UniProtKB-UniRule"/>
</dbReference>
<dbReference type="InterPro" id="IPR006674">
    <property type="entry name" value="HD_domain"/>
</dbReference>
<dbReference type="OrthoDB" id="9805698at2"/>
<feature type="binding site" evidence="11">
    <location>
        <position position="91"/>
    </location>
    <ligand>
        <name>ATP</name>
        <dbReference type="ChEBI" id="CHEBI:30616"/>
    </ligand>
</feature>
<evidence type="ECO:0000256" key="10">
    <source>
        <dbReference type="ARBA" id="ARBA00022884"/>
    </source>
</evidence>
<reference evidence="13" key="1">
    <citation type="submission" date="2016-06" db="EMBL/GenBank/DDBJ databases">
        <authorList>
            <person name="Chen W."/>
            <person name="Hasegawa D.K."/>
        </authorList>
    </citation>
    <scope>NUCLEOTIDE SEQUENCE [LARGE SCALE GENOMIC DNA]</scope>
    <source>
        <strain evidence="13">MEAM1</strain>
    </source>
</reference>
<comment type="catalytic activity">
    <reaction evidence="11">
        <text>a tRNA with a 3' CCA end + 2 CTP + ATP = a tRNA with a 3' CCACCA end + 3 diphosphate</text>
        <dbReference type="Rhea" id="RHEA:76235"/>
        <dbReference type="Rhea" id="RHEA-COMP:10468"/>
        <dbReference type="Rhea" id="RHEA-COMP:18655"/>
        <dbReference type="ChEBI" id="CHEBI:30616"/>
        <dbReference type="ChEBI" id="CHEBI:33019"/>
        <dbReference type="ChEBI" id="CHEBI:37563"/>
        <dbReference type="ChEBI" id="CHEBI:83071"/>
        <dbReference type="ChEBI" id="CHEBI:195187"/>
    </reaction>
</comment>
<evidence type="ECO:0000256" key="11">
    <source>
        <dbReference type="HAMAP-Rule" id="MF_01262"/>
    </source>
</evidence>
<sequence length="405" mass="46276">MNVYLVGGAVRNRLLKLPVTERDWVVVGATPEEMLLLGYKKVGKNFPVFLHPETKEEYALARTERKMAEGHTGFACYASPDVTLEEDLLRRDLTINAIACNDKGDLIDPYQGEKDLNQLILRHVSEAFIEDPLRVLRVARFAAQLAHLGFSIDSETLDLMTKISQSGELLTLSPERVWKETEKALLSPSPHIYFQVLKHCSAILVLFPEIDTLCSPLRCPLSHGLSTLSIAAKLTDQKEARFAALCHILGNKLTEYDVLGTHDRAVLKRVPLCDLNKIEQLCERLKLPNLFRELLKHTLKYRGLITIINRLPFPLLLNFFDELDLWRKPYRLEQLILISKADEITEGGIEGKHDYQANYVREAFNIARAVSVKKILADGFRKEAIQKELTRRRNQALDQWQKQKT</sequence>
<dbReference type="PIRSF" id="PIRSF000813">
    <property type="entry name" value="CCA_bact"/>
    <property type="match status" value="1"/>
</dbReference>
<comment type="miscellaneous">
    <text evidence="11">A single active site specifically recognizes both ATP and CTP and is responsible for their addition.</text>
</comment>
<feature type="binding site" evidence="11">
    <location>
        <position position="91"/>
    </location>
    <ligand>
        <name>CTP</name>
        <dbReference type="ChEBI" id="CHEBI:37563"/>
    </ligand>
</feature>
<dbReference type="SUPFAM" id="SSF81891">
    <property type="entry name" value="Poly A polymerase C-terminal region-like"/>
    <property type="match status" value="1"/>
</dbReference>
<comment type="function">
    <text evidence="11">Catalyzes the addition and repair of the essential 3'-terminal CCA sequence in tRNAs without using a nucleic acid template. Adds these three nucleotides in the order of C, C, and A to the tRNA nucleotide-73, using CTP and ATP as substrates and producing inorganic pyrophosphate. tRNA 3'-terminal CCA addition is required both for tRNA processing and repair. Also involved in tRNA surveillance by mediating tandem CCA addition to generate a CCACCA at the 3' terminus of unstable tRNAs. While stable tRNAs receive only 3'-terminal CCA, unstable tRNAs are marked with CCACCA and rapidly degraded.</text>
</comment>
<protein>
    <recommendedName>
        <fullName evidence="11">CCA-adding enzyme</fullName>
        <ecNumber evidence="11">2.7.7.72</ecNumber>
    </recommendedName>
    <alternativeName>
        <fullName evidence="11">CCA tRNA nucleotidyltransferase</fullName>
    </alternativeName>
    <alternativeName>
        <fullName evidence="11">tRNA CCA-pyrophosphorylase</fullName>
    </alternativeName>
    <alternativeName>
        <fullName evidence="11">tRNA adenylyl-/cytidylyl- transferase</fullName>
    </alternativeName>
    <alternativeName>
        <fullName evidence="11">tRNA nucleotidyltransferase</fullName>
    </alternativeName>
    <alternativeName>
        <fullName evidence="11">tRNA-NT</fullName>
    </alternativeName>
</protein>
<evidence type="ECO:0000256" key="9">
    <source>
        <dbReference type="ARBA" id="ARBA00022842"/>
    </source>
</evidence>
<dbReference type="GO" id="GO:0160016">
    <property type="term" value="F:CCACCA tRNA nucleotidyltransferase activity"/>
    <property type="evidence" value="ECO:0007669"/>
    <property type="project" value="RHEA"/>
</dbReference>
<dbReference type="PROSITE" id="PS51831">
    <property type="entry name" value="HD"/>
    <property type="match status" value="1"/>
</dbReference>
<dbReference type="GO" id="GO:0000049">
    <property type="term" value="F:tRNA binding"/>
    <property type="evidence" value="ECO:0007669"/>
    <property type="project" value="UniProtKB-UniRule"/>
</dbReference>
<keyword evidence="2 11" id="KW-0808">Transferase</keyword>
<comment type="similarity">
    <text evidence="11">Belongs to the tRNA nucleotidyltransferase/poly(A) polymerase family. Bacterial CCA-adding enzyme type 2 subfamily.</text>
</comment>
<dbReference type="EC" id="2.7.7.72" evidence="11"/>
<dbReference type="NCBIfam" id="NF008137">
    <property type="entry name" value="PRK10885.1"/>
    <property type="match status" value="1"/>
</dbReference>
<feature type="binding site" evidence="11">
    <location>
        <position position="11"/>
    </location>
    <ligand>
        <name>ATP</name>
        <dbReference type="ChEBI" id="CHEBI:30616"/>
    </ligand>
</feature>
<dbReference type="Pfam" id="PF01743">
    <property type="entry name" value="PolyA_pol"/>
    <property type="match status" value="1"/>
</dbReference>
<comment type="cofactor">
    <cofactor evidence="1 11">
        <name>Mg(2+)</name>
        <dbReference type="ChEBI" id="CHEBI:18420"/>
    </cofactor>
</comment>
<dbReference type="HAMAP" id="MF_01262">
    <property type="entry name" value="CCA_bact_type2"/>
    <property type="match status" value="1"/>
</dbReference>
<dbReference type="AlphaFoldDB" id="A0A249E124"/>
<dbReference type="GO" id="GO:0004810">
    <property type="term" value="F:CCA tRNA nucleotidyltransferase activity"/>
    <property type="evidence" value="ECO:0007669"/>
    <property type="project" value="UniProtKB-UniRule"/>
</dbReference>
<feature type="binding site" evidence="11">
    <location>
        <position position="21"/>
    </location>
    <ligand>
        <name>Mg(2+)</name>
        <dbReference type="ChEBI" id="CHEBI:18420"/>
    </ligand>
</feature>
<evidence type="ECO:0000256" key="1">
    <source>
        <dbReference type="ARBA" id="ARBA00001946"/>
    </source>
</evidence>
<feature type="binding site" evidence="11">
    <location>
        <position position="137"/>
    </location>
    <ligand>
        <name>ATP</name>
        <dbReference type="ChEBI" id="CHEBI:30616"/>
    </ligand>
</feature>
<feature type="binding site" evidence="11">
    <location>
        <position position="8"/>
    </location>
    <ligand>
        <name>CTP</name>
        <dbReference type="ChEBI" id="CHEBI:37563"/>
    </ligand>
</feature>
<accession>A0A249E124</accession>
<proteinExistence type="inferred from homology"/>
<evidence type="ECO:0000256" key="6">
    <source>
        <dbReference type="ARBA" id="ARBA00022741"/>
    </source>
</evidence>
<keyword evidence="7 11" id="KW-0692">RNA repair</keyword>
<dbReference type="GO" id="GO:0001680">
    <property type="term" value="P:tRNA 3'-terminal CCA addition"/>
    <property type="evidence" value="ECO:0007669"/>
    <property type="project" value="UniProtKB-UniRule"/>
</dbReference>
<feature type="binding site" evidence="11">
    <location>
        <position position="23"/>
    </location>
    <ligand>
        <name>Mg(2+)</name>
        <dbReference type="ChEBI" id="CHEBI:18420"/>
    </ligand>
</feature>
<evidence type="ECO:0000256" key="4">
    <source>
        <dbReference type="ARBA" id="ARBA00022695"/>
    </source>
</evidence>
<dbReference type="CDD" id="cd05398">
    <property type="entry name" value="NT_ClassII-CCAase"/>
    <property type="match status" value="1"/>
</dbReference>
<dbReference type="Pfam" id="PF12627">
    <property type="entry name" value="PolyA_pol_RNAbd"/>
    <property type="match status" value="1"/>
</dbReference>
<dbReference type="Gene3D" id="3.30.460.10">
    <property type="entry name" value="Beta Polymerase, domain 2"/>
    <property type="match status" value="1"/>
</dbReference>
<comment type="catalytic activity">
    <reaction evidence="11">
        <text>a tRNA precursor + 2 CTP + ATP = a tRNA with a 3' CCA end + 3 diphosphate</text>
        <dbReference type="Rhea" id="RHEA:14433"/>
        <dbReference type="Rhea" id="RHEA-COMP:10465"/>
        <dbReference type="Rhea" id="RHEA-COMP:10468"/>
        <dbReference type="ChEBI" id="CHEBI:30616"/>
        <dbReference type="ChEBI" id="CHEBI:33019"/>
        <dbReference type="ChEBI" id="CHEBI:37563"/>
        <dbReference type="ChEBI" id="CHEBI:74896"/>
        <dbReference type="ChEBI" id="CHEBI:83071"/>
        <dbReference type="EC" id="2.7.7.72"/>
    </reaction>
</comment>
<evidence type="ECO:0000256" key="2">
    <source>
        <dbReference type="ARBA" id="ARBA00022679"/>
    </source>
</evidence>
<feature type="binding site" evidence="11">
    <location>
        <position position="137"/>
    </location>
    <ligand>
        <name>CTP</name>
        <dbReference type="ChEBI" id="CHEBI:37563"/>
    </ligand>
</feature>
<dbReference type="InterPro" id="IPR050124">
    <property type="entry name" value="tRNA_CCA-adding_enzyme"/>
</dbReference>
<feature type="binding site" evidence="11">
    <location>
        <position position="140"/>
    </location>
    <ligand>
        <name>CTP</name>
        <dbReference type="ChEBI" id="CHEBI:37563"/>
    </ligand>
</feature>
<evidence type="ECO:0000256" key="8">
    <source>
        <dbReference type="ARBA" id="ARBA00022840"/>
    </source>
</evidence>
<dbReference type="EMBL" id="CP016303">
    <property type="protein sequence ID" value="ASX26857.1"/>
    <property type="molecule type" value="Genomic_DNA"/>
</dbReference>
<evidence type="ECO:0000313" key="12">
    <source>
        <dbReference type="EMBL" id="ASX26857.1"/>
    </source>
</evidence>
<dbReference type="RefSeq" id="WP_046492977.1">
    <property type="nucleotide sequence ID" value="NZ_CP016303.1"/>
</dbReference>
<dbReference type="InterPro" id="IPR012006">
    <property type="entry name" value="CCA_bact"/>
</dbReference>
<evidence type="ECO:0000256" key="3">
    <source>
        <dbReference type="ARBA" id="ARBA00022694"/>
    </source>
</evidence>
<dbReference type="InterPro" id="IPR032828">
    <property type="entry name" value="PolyA_RNA-bd"/>
</dbReference>
<evidence type="ECO:0000256" key="5">
    <source>
        <dbReference type="ARBA" id="ARBA00022723"/>
    </source>
</evidence>
<evidence type="ECO:0000313" key="13">
    <source>
        <dbReference type="Proteomes" id="UP000216438"/>
    </source>
</evidence>
<organism evidence="12 13">
    <name type="scientific">Candidatus Hamiltonella defensa</name>
    <name type="common">Bemisia tabaci</name>
    <dbReference type="NCBI Taxonomy" id="672795"/>
    <lineage>
        <taxon>Bacteria</taxon>
        <taxon>Pseudomonadati</taxon>
        <taxon>Pseudomonadota</taxon>
        <taxon>Gammaproteobacteria</taxon>
        <taxon>Enterobacterales</taxon>
        <taxon>Enterobacteriaceae</taxon>
        <taxon>aphid secondary symbionts</taxon>
        <taxon>Candidatus Williamhamiltonella</taxon>
    </lineage>
</organism>
<dbReference type="InterPro" id="IPR043519">
    <property type="entry name" value="NT_sf"/>
</dbReference>
<keyword evidence="6 11" id="KW-0547">Nucleotide-binding</keyword>